<feature type="region of interest" description="Disordered" evidence="1">
    <location>
        <begin position="80"/>
        <end position="142"/>
    </location>
</feature>
<evidence type="ECO:0000256" key="1">
    <source>
        <dbReference type="SAM" id="MobiDB-lite"/>
    </source>
</evidence>
<organism evidence="2 3">
    <name type="scientific">Bodo saltans</name>
    <name type="common">Flagellated protozoan</name>
    <dbReference type="NCBI Taxonomy" id="75058"/>
    <lineage>
        <taxon>Eukaryota</taxon>
        <taxon>Discoba</taxon>
        <taxon>Euglenozoa</taxon>
        <taxon>Kinetoplastea</taxon>
        <taxon>Metakinetoplastina</taxon>
        <taxon>Eubodonida</taxon>
        <taxon>Bodonidae</taxon>
        <taxon>Bodo</taxon>
    </lineage>
</organism>
<protein>
    <submittedName>
        <fullName evidence="2">Uncharacterized protein</fullName>
    </submittedName>
</protein>
<reference evidence="3" key="1">
    <citation type="submission" date="2015-09" db="EMBL/GenBank/DDBJ databases">
        <authorList>
            <consortium name="Pathogen Informatics"/>
        </authorList>
    </citation>
    <scope>NUCLEOTIDE SEQUENCE [LARGE SCALE GENOMIC DNA]</scope>
    <source>
        <strain evidence="3">Lake Konstanz</strain>
    </source>
</reference>
<name>A0A0S4IUR5_BODSA</name>
<gene>
    <name evidence="2" type="ORF">BSAL_67740</name>
</gene>
<proteinExistence type="predicted"/>
<evidence type="ECO:0000313" key="3">
    <source>
        <dbReference type="Proteomes" id="UP000051952"/>
    </source>
</evidence>
<dbReference type="VEuPathDB" id="TriTrypDB:BSAL_67740"/>
<evidence type="ECO:0000313" key="2">
    <source>
        <dbReference type="EMBL" id="CUF94848.1"/>
    </source>
</evidence>
<keyword evidence="3" id="KW-1185">Reference proteome</keyword>
<feature type="compositionally biased region" description="Low complexity" evidence="1">
    <location>
        <begin position="421"/>
        <end position="433"/>
    </location>
</feature>
<sequence length="1576" mass="172048">MPPRSFANLARAAALVLDGTEEDVPSPVAPTDKRQFVPYDEDEKAAFTLPFDAAAKQRKAHHSFIADTLFARKDGDYPAGSHDLTNQESLGPFLASPTSPNSAAWEEISESPRSHTQCLHFSPAGLDHSDTNPFASDDASDPLSSNATMASYDSSVLRQYQAVNFIPPLDQRRHVLVLPSFRELMQEQLSLVGTNTQHTSNQSTSYAISPTVEIPRTMLSQILAKVSTDSTMRSVMMRTYYAALGDTIVSSDRSSPSGAGPSGLSLAQFREMGRVCGVVAREALEEQGVKPRQPLLTSIFECASKPFQFLSLPSFCIALGLLALATRPHHSATETPLDGSGSELSSGVRVLLAKMRWLCDAVLSQYVAASLPIWADPDVDLAWLDTRCQRLMLEYGKISHDIFEIFSVAPGEEIASILRRGSSLSSQRGSTASVSKEPPTLGPTPPKSARTPSKASPLTAVRRPTTAAEQRPARAAVTFVEDNPKVETPQTNVNNVVAAASVRRASTAPKDSDAEATDELLSAMTPSQRLKHYGFDFPASAEVPSYFLQGCDQHRILPLSTLQRVVNAMNVPNVSVDDVTVAAKAASLMYRQHPFRRIAEAMEQAQSRTSRAARGGPTQGSNASLFASGVNPLSRFVPSGDIFILEREFVDVLLRLSVLAFPDLVGSPGFIPRRVRKQSTAERRRSSVALAPRRSTVEVTPGSSNLLDGLKHRKASEVGNNDADAVMFVQTIAGRGEARNAAWEFTFSDALRRMLTTYVEGFYLSATGAGTIDSSRIIVVSAEDAQKMGERESRTKKSFRGSIAPASLDTTATIPKLMFTDVEPDEDTARSHATTAFALALPQVKALSIVASPDEVDYFFQSDASRHSVPGWDSRQHPNIVSEVGGQAVAQGHLMISATGCYMLLEGRVAIRAHRVLASPLTQGKKLSNVEEAAQLPTMCEFRVPALDTLFSENFMRRNIEPHRAIRCGRDGASTFRVYPYTFVSLSVQYSSDGVHWTPTVPDRLHLPKGSLPIDGASSARMQAGRLIMRQVLPTHVVPTALSEALQILFHVYARYQEVVKEDVVSSGKWRHLCASLFYIVSDHRGAPLKCLNAEAESAFDARRRKSATAISLVPAGPASPVIESPKSSVAKECRCTNCRINSIASEKRGVAPLELKSGMGLIVKSSAVGENTSQDDNGSQPTYCFDPSINVPLVTQHHVFEAFEKHSEQRTVHAHTKATGTFSASSVDATTYRVLTFEGMLAALVDMIINHNTTCNREPIPVVATDRLMLPDAWWKTLFGLLVLESERRRKSVQDGNQIDCRDVQRLLGNPHSQLAYKRLWSIDASGLPVTTDVSDAAAQRSLMDVTTTFMSVARRVRSVSIFHHGACIAAVHDDANYQCLTSHRAGYDEPPATLRNAFITVEVFTPAYYPQLQRLVGVHLPYNATLERLFHSHMLPFSIDSSAVFESKPARRGRPQGLTVPDPVVSSARRFWLLKNKIGASLGCMSNLPGQCATIAWVPTVGSYHSPVASLFLMDSSSVLDVESLMLFKYFVESGDFSESVTDDADRTRKWVRAERALRAHLEQCGLSMDPVFP</sequence>
<feature type="region of interest" description="Disordered" evidence="1">
    <location>
        <begin position="421"/>
        <end position="473"/>
    </location>
</feature>
<dbReference type="EMBL" id="CYKH01000458">
    <property type="protein sequence ID" value="CUF94848.1"/>
    <property type="molecule type" value="Genomic_DNA"/>
</dbReference>
<accession>A0A0S4IUR5</accession>
<dbReference type="Proteomes" id="UP000051952">
    <property type="component" value="Unassembled WGS sequence"/>
</dbReference>